<dbReference type="PANTHER" id="PTHR22950">
    <property type="entry name" value="AMINO ACID TRANSPORTER"/>
    <property type="match status" value="1"/>
</dbReference>
<keyword evidence="5 7" id="KW-1133">Transmembrane helix</keyword>
<feature type="transmembrane region" description="Helical" evidence="7">
    <location>
        <begin position="216"/>
        <end position="237"/>
    </location>
</feature>
<dbReference type="Proteomes" id="UP001345219">
    <property type="component" value="Chromosome 21"/>
</dbReference>
<keyword evidence="3 7" id="KW-0812">Transmembrane</keyword>
<name>A0AAN7JLX0_9MYRT</name>
<evidence type="ECO:0000256" key="6">
    <source>
        <dbReference type="ARBA" id="ARBA00023136"/>
    </source>
</evidence>
<dbReference type="AlphaFoldDB" id="A0AAN7JLX0"/>
<proteinExistence type="predicted"/>
<accession>A0AAN7JLX0</accession>
<dbReference type="Pfam" id="PF01490">
    <property type="entry name" value="Aa_trans"/>
    <property type="match status" value="1"/>
</dbReference>
<evidence type="ECO:0000256" key="5">
    <source>
        <dbReference type="ARBA" id="ARBA00022989"/>
    </source>
</evidence>
<reference evidence="9 10" key="1">
    <citation type="journal article" date="2023" name="Hortic Res">
        <title>Pangenome of water caltrop reveals structural variations and asymmetric subgenome divergence after allopolyploidization.</title>
        <authorList>
            <person name="Zhang X."/>
            <person name="Chen Y."/>
            <person name="Wang L."/>
            <person name="Yuan Y."/>
            <person name="Fang M."/>
            <person name="Shi L."/>
            <person name="Lu R."/>
            <person name="Comes H.P."/>
            <person name="Ma Y."/>
            <person name="Chen Y."/>
            <person name="Huang G."/>
            <person name="Zhou Y."/>
            <person name="Zheng Z."/>
            <person name="Qiu Y."/>
        </authorList>
    </citation>
    <scope>NUCLEOTIDE SEQUENCE [LARGE SCALE GENOMIC DNA]</scope>
    <source>
        <tissue evidence="9">Roots</tissue>
    </source>
</reference>
<feature type="domain" description="Amino acid transporter transmembrane" evidence="8">
    <location>
        <begin position="27"/>
        <end position="426"/>
    </location>
</feature>
<protein>
    <recommendedName>
        <fullName evidence="8">Amino acid transporter transmembrane domain-containing protein</fullName>
    </recommendedName>
</protein>
<comment type="caution">
    <text evidence="9">The sequence shown here is derived from an EMBL/GenBank/DDBJ whole genome shotgun (WGS) entry which is preliminary data.</text>
</comment>
<keyword evidence="4" id="KW-0029">Amino-acid transport</keyword>
<dbReference type="EMBL" id="JAXIOK010000018">
    <property type="protein sequence ID" value="KAK4749902.1"/>
    <property type="molecule type" value="Genomic_DNA"/>
</dbReference>
<dbReference type="GO" id="GO:0015179">
    <property type="term" value="F:L-amino acid transmembrane transporter activity"/>
    <property type="evidence" value="ECO:0007669"/>
    <property type="project" value="TreeGrafter"/>
</dbReference>
<dbReference type="InterPro" id="IPR013057">
    <property type="entry name" value="AA_transpt_TM"/>
</dbReference>
<feature type="transmembrane region" description="Helical" evidence="7">
    <location>
        <begin position="344"/>
        <end position="367"/>
    </location>
</feature>
<keyword evidence="6 7" id="KW-0472">Membrane</keyword>
<evidence type="ECO:0000313" key="9">
    <source>
        <dbReference type="EMBL" id="KAK4749902.1"/>
    </source>
</evidence>
<keyword evidence="10" id="KW-1185">Reference proteome</keyword>
<organism evidence="9 10">
    <name type="scientific">Trapa incisa</name>
    <dbReference type="NCBI Taxonomy" id="236973"/>
    <lineage>
        <taxon>Eukaryota</taxon>
        <taxon>Viridiplantae</taxon>
        <taxon>Streptophyta</taxon>
        <taxon>Embryophyta</taxon>
        <taxon>Tracheophyta</taxon>
        <taxon>Spermatophyta</taxon>
        <taxon>Magnoliopsida</taxon>
        <taxon>eudicotyledons</taxon>
        <taxon>Gunneridae</taxon>
        <taxon>Pentapetalae</taxon>
        <taxon>rosids</taxon>
        <taxon>malvids</taxon>
        <taxon>Myrtales</taxon>
        <taxon>Lythraceae</taxon>
        <taxon>Trapa</taxon>
    </lineage>
</organism>
<evidence type="ECO:0000256" key="4">
    <source>
        <dbReference type="ARBA" id="ARBA00022970"/>
    </source>
</evidence>
<feature type="transmembrane region" description="Helical" evidence="7">
    <location>
        <begin position="292"/>
        <end position="312"/>
    </location>
</feature>
<comment type="subcellular location">
    <subcellularLocation>
        <location evidence="1">Membrane</location>
        <topology evidence="1">Multi-pass membrane protein</topology>
    </subcellularLocation>
</comment>
<evidence type="ECO:0000256" key="3">
    <source>
        <dbReference type="ARBA" id="ARBA00022692"/>
    </source>
</evidence>
<gene>
    <name evidence="9" type="ORF">SAY87_027351</name>
</gene>
<evidence type="ECO:0000256" key="1">
    <source>
        <dbReference type="ARBA" id="ARBA00004141"/>
    </source>
</evidence>
<feature type="transmembrane region" description="Helical" evidence="7">
    <location>
        <begin position="145"/>
        <end position="163"/>
    </location>
</feature>
<feature type="transmembrane region" description="Helical" evidence="7">
    <location>
        <begin position="373"/>
        <end position="393"/>
    </location>
</feature>
<evidence type="ECO:0000259" key="8">
    <source>
        <dbReference type="Pfam" id="PF01490"/>
    </source>
</evidence>
<feature type="transmembrane region" description="Helical" evidence="7">
    <location>
        <begin position="33"/>
        <end position="52"/>
    </location>
</feature>
<evidence type="ECO:0000256" key="2">
    <source>
        <dbReference type="ARBA" id="ARBA00022448"/>
    </source>
</evidence>
<evidence type="ECO:0000313" key="10">
    <source>
        <dbReference type="Proteomes" id="UP001345219"/>
    </source>
</evidence>
<dbReference type="PANTHER" id="PTHR22950:SF349">
    <property type="entry name" value="AMINO ACID TRANSPORTER TRANSMEMBRANE DOMAIN-CONTAINING PROTEIN"/>
    <property type="match status" value="1"/>
</dbReference>
<feature type="transmembrane region" description="Helical" evidence="7">
    <location>
        <begin position="249"/>
        <end position="272"/>
    </location>
</feature>
<feature type="transmembrane region" description="Helical" evidence="7">
    <location>
        <begin position="405"/>
        <end position="423"/>
    </location>
</feature>
<dbReference type="GO" id="GO:0005774">
    <property type="term" value="C:vacuolar membrane"/>
    <property type="evidence" value="ECO:0007669"/>
    <property type="project" value="TreeGrafter"/>
</dbReference>
<sequence>MGHEPKGSAVPLLESSSISAPSIAGSASSIQTLGNIIVSIVGTGVLGLPFAFKIAGWLAGSIGVAMAGLATYYCMLILVECRDMMSGEMDSADLKTYGDLGYKCLGKPGRYLTESLIVVAQCGGSVAYLIFIGQNLSSIFKVHNLTFVSFMFMLVPLEILLSWINTLSALAPFSIFADVCNVLAMGFVVKDDIQQALGGQFSFNDRKAITSNLGGLPFAGGMAVFCFEGFGMTLALEASMKERRTFPKLLAVAFSAITLVYILFGFFGYMAYGEDTKDIVTLNLPRDWTATAIQIGMCLGLAFTFPIMVHPINEIVEANLKRLGWLYKLHCSDMDSSETKAWKMMIYTTRSIVVVFLAVVASCIPGFGIFVSLVGSTVCALLSFVLPISFHLTLLGQSMRLWQKVLDYCILLWGFLFAAYGTYNAVVGV</sequence>
<keyword evidence="2" id="KW-0813">Transport</keyword>
<feature type="transmembrane region" description="Helical" evidence="7">
    <location>
        <begin position="111"/>
        <end position="133"/>
    </location>
</feature>
<evidence type="ECO:0000256" key="7">
    <source>
        <dbReference type="SAM" id="Phobius"/>
    </source>
</evidence>
<feature type="transmembrane region" description="Helical" evidence="7">
    <location>
        <begin position="58"/>
        <end position="79"/>
    </location>
</feature>